<dbReference type="Proteomes" id="UP000799772">
    <property type="component" value="Unassembled WGS sequence"/>
</dbReference>
<feature type="binding site" evidence="10">
    <location>
        <position position="145"/>
    </location>
    <ligand>
        <name>a ubiquinone</name>
        <dbReference type="ChEBI" id="CHEBI:16389"/>
        <note>ligand shared with IP/SDHB</note>
    </ligand>
</feature>
<dbReference type="GO" id="GO:0098796">
    <property type="term" value="C:membrane protein complex"/>
    <property type="evidence" value="ECO:0007669"/>
    <property type="project" value="UniProtKB-ARBA"/>
</dbReference>
<dbReference type="PANTHER" id="PTHR13337:SF2">
    <property type="entry name" value="SUCCINATE DEHYDROGENASE [UBIQUINONE] CYTOCHROME B SMALL SUBUNIT, MITOCHONDRIAL"/>
    <property type="match status" value="1"/>
</dbReference>
<evidence type="ECO:0000256" key="8">
    <source>
        <dbReference type="ARBA" id="ARBA00023128"/>
    </source>
</evidence>
<evidence type="ECO:0000313" key="14">
    <source>
        <dbReference type="Proteomes" id="UP000799772"/>
    </source>
</evidence>
<dbReference type="SUPFAM" id="SSF81343">
    <property type="entry name" value="Fumarate reductase respiratory complex transmembrane subunits"/>
    <property type="match status" value="1"/>
</dbReference>
<proteinExistence type="inferred from homology"/>
<evidence type="ECO:0000256" key="1">
    <source>
        <dbReference type="ARBA" id="ARBA00004448"/>
    </source>
</evidence>
<name>A0A9P4IL85_9PEZI</name>
<evidence type="ECO:0000256" key="6">
    <source>
        <dbReference type="ARBA" id="ARBA00022946"/>
    </source>
</evidence>
<feature type="binding site" description="axial binding residue" evidence="11">
    <location>
        <position position="133"/>
    </location>
    <ligand>
        <name>heme b</name>
        <dbReference type="ChEBI" id="CHEBI:60344"/>
        <note>ligand shared with SDHC</note>
    </ligand>
    <ligandPart>
        <name>Fe</name>
        <dbReference type="ChEBI" id="CHEBI:18248"/>
    </ligandPart>
</feature>
<evidence type="ECO:0000256" key="10">
    <source>
        <dbReference type="PIRSR" id="PIRSR607992-1"/>
    </source>
</evidence>
<keyword evidence="14" id="KW-1185">Reference proteome</keyword>
<keyword evidence="3" id="KW-0813">Transport</keyword>
<dbReference type="Gene3D" id="1.20.1300.10">
    <property type="entry name" value="Fumarate reductase/succinate dehydrogenase, transmembrane subunit"/>
    <property type="match status" value="1"/>
</dbReference>
<keyword evidence="7" id="KW-1133">Transmembrane helix</keyword>
<comment type="subcellular location">
    <subcellularLocation>
        <location evidence="1 12">Mitochondrion inner membrane</location>
        <topology evidence="1 12">Multi-pass membrane protein</topology>
    </subcellularLocation>
</comment>
<keyword evidence="4" id="KW-0812">Transmembrane</keyword>
<dbReference type="InterPro" id="IPR034804">
    <property type="entry name" value="SQR/QFR_C/D"/>
</dbReference>
<evidence type="ECO:0000256" key="7">
    <source>
        <dbReference type="ARBA" id="ARBA00022989"/>
    </source>
</evidence>
<evidence type="ECO:0000313" key="13">
    <source>
        <dbReference type="EMBL" id="KAF2100201.1"/>
    </source>
</evidence>
<dbReference type="Pfam" id="PF05328">
    <property type="entry name" value="CybS"/>
    <property type="match status" value="1"/>
</dbReference>
<gene>
    <name evidence="13" type="ORF">NA57DRAFT_73814</name>
</gene>
<keyword evidence="6 12" id="KW-0809">Transit peptide</keyword>
<dbReference type="GO" id="GO:0006099">
    <property type="term" value="P:tricarboxylic acid cycle"/>
    <property type="evidence" value="ECO:0007669"/>
    <property type="project" value="TreeGrafter"/>
</dbReference>
<dbReference type="GO" id="GO:0048039">
    <property type="term" value="F:ubiquinone binding"/>
    <property type="evidence" value="ECO:0007669"/>
    <property type="project" value="TreeGrafter"/>
</dbReference>
<dbReference type="PANTHER" id="PTHR13337">
    <property type="entry name" value="SUCCINATE DEHYDROGENASE"/>
    <property type="match status" value="1"/>
</dbReference>
<dbReference type="EMBL" id="ML978124">
    <property type="protein sequence ID" value="KAF2100201.1"/>
    <property type="molecule type" value="Genomic_DNA"/>
</dbReference>
<reference evidence="13" key="1">
    <citation type="journal article" date="2020" name="Stud. Mycol.">
        <title>101 Dothideomycetes genomes: a test case for predicting lifestyles and emergence of pathogens.</title>
        <authorList>
            <person name="Haridas S."/>
            <person name="Albert R."/>
            <person name="Binder M."/>
            <person name="Bloem J."/>
            <person name="Labutti K."/>
            <person name="Salamov A."/>
            <person name="Andreopoulos B."/>
            <person name="Baker S."/>
            <person name="Barry K."/>
            <person name="Bills G."/>
            <person name="Bluhm B."/>
            <person name="Cannon C."/>
            <person name="Castanera R."/>
            <person name="Culley D."/>
            <person name="Daum C."/>
            <person name="Ezra D."/>
            <person name="Gonzalez J."/>
            <person name="Henrissat B."/>
            <person name="Kuo A."/>
            <person name="Liang C."/>
            <person name="Lipzen A."/>
            <person name="Lutzoni F."/>
            <person name="Magnuson J."/>
            <person name="Mondo S."/>
            <person name="Nolan M."/>
            <person name="Ohm R."/>
            <person name="Pangilinan J."/>
            <person name="Park H.-J."/>
            <person name="Ramirez L."/>
            <person name="Alfaro M."/>
            <person name="Sun H."/>
            <person name="Tritt A."/>
            <person name="Yoshinaga Y."/>
            <person name="Zwiers L.-H."/>
            <person name="Turgeon B."/>
            <person name="Goodwin S."/>
            <person name="Spatafora J."/>
            <person name="Crous P."/>
            <person name="Grigoriev I."/>
        </authorList>
    </citation>
    <scope>NUCLEOTIDE SEQUENCE</scope>
    <source>
        <strain evidence="13">CBS 133067</strain>
    </source>
</reference>
<dbReference type="GO" id="GO:0020037">
    <property type="term" value="F:heme binding"/>
    <property type="evidence" value="ECO:0007669"/>
    <property type="project" value="TreeGrafter"/>
</dbReference>
<evidence type="ECO:0000256" key="3">
    <source>
        <dbReference type="ARBA" id="ARBA00022448"/>
    </source>
</evidence>
<sequence>MASIARPMLLRQCCNASAARAALRPSTFRSITPLARQPLKSQFVRDTLPISSRVAAFHAEGRKAILPPLPQRVEGTTNDPVHIPSPSPSHGSYHWTAERVIAAALIPLTVAPFAGASLNPVTDGILCALLVAHSHIGFQACIIDYFPTWRVPGVRKGLNWVLNISTVIVLIGLYEFETNDVGIVEAVKRVWKA</sequence>
<organism evidence="13 14">
    <name type="scientific">Rhizodiscina lignyota</name>
    <dbReference type="NCBI Taxonomy" id="1504668"/>
    <lineage>
        <taxon>Eukaryota</taxon>
        <taxon>Fungi</taxon>
        <taxon>Dikarya</taxon>
        <taxon>Ascomycota</taxon>
        <taxon>Pezizomycotina</taxon>
        <taxon>Dothideomycetes</taxon>
        <taxon>Pleosporomycetidae</taxon>
        <taxon>Aulographales</taxon>
        <taxon>Rhizodiscinaceae</taxon>
        <taxon>Rhizodiscina</taxon>
    </lineage>
</organism>
<comment type="caution">
    <text evidence="13">The sequence shown here is derived from an EMBL/GenBank/DDBJ whole genome shotgun (WGS) entry which is preliminary data.</text>
</comment>
<dbReference type="OrthoDB" id="18577at2759"/>
<evidence type="ECO:0000256" key="9">
    <source>
        <dbReference type="ARBA" id="ARBA00023136"/>
    </source>
</evidence>
<evidence type="ECO:0000256" key="5">
    <source>
        <dbReference type="ARBA" id="ARBA00022792"/>
    </source>
</evidence>
<dbReference type="GO" id="GO:0005743">
    <property type="term" value="C:mitochondrial inner membrane"/>
    <property type="evidence" value="ECO:0007669"/>
    <property type="project" value="UniProtKB-SubCell"/>
</dbReference>
<dbReference type="AlphaFoldDB" id="A0A9P4IL85"/>
<dbReference type="GO" id="GO:0006121">
    <property type="term" value="P:mitochondrial electron transport, succinate to ubiquinone"/>
    <property type="evidence" value="ECO:0007669"/>
    <property type="project" value="TreeGrafter"/>
</dbReference>
<evidence type="ECO:0000256" key="11">
    <source>
        <dbReference type="PIRSR" id="PIRSR607992-2"/>
    </source>
</evidence>
<dbReference type="CDD" id="cd03496">
    <property type="entry name" value="SQR_TypeC_CybS"/>
    <property type="match status" value="1"/>
</dbReference>
<dbReference type="GO" id="GO:0046872">
    <property type="term" value="F:metal ion binding"/>
    <property type="evidence" value="ECO:0007669"/>
    <property type="project" value="UniProtKB-KW"/>
</dbReference>
<keyword evidence="11" id="KW-0479">Metal-binding</keyword>
<accession>A0A9P4IL85</accession>
<keyword evidence="11" id="KW-0408">Iron</keyword>
<keyword evidence="8 12" id="KW-0496">Mitochondrion</keyword>
<dbReference type="FunFam" id="1.20.1300.10:FF:000007">
    <property type="entry name" value="Succinate dehydrogenase [ubiquinone] cytochrome b small subunit"/>
    <property type="match status" value="1"/>
</dbReference>
<protein>
    <recommendedName>
        <fullName evidence="12">Succinate dehydrogenase [ubiquinone] cytochrome b small subunit</fullName>
    </recommendedName>
</protein>
<comment type="similarity">
    <text evidence="2 12">Belongs to the CybS family.</text>
</comment>
<keyword evidence="9 12" id="KW-0472">Membrane</keyword>
<evidence type="ECO:0000256" key="12">
    <source>
        <dbReference type="RuleBase" id="RU364031"/>
    </source>
</evidence>
<dbReference type="InterPro" id="IPR007992">
    <property type="entry name" value="CybS"/>
</dbReference>
<keyword evidence="5 12" id="KW-0999">Mitochondrion inner membrane</keyword>
<evidence type="ECO:0000256" key="4">
    <source>
        <dbReference type="ARBA" id="ARBA00022692"/>
    </source>
</evidence>
<evidence type="ECO:0000256" key="2">
    <source>
        <dbReference type="ARBA" id="ARBA00007294"/>
    </source>
</evidence>